<feature type="compositionally biased region" description="Acidic residues" evidence="1">
    <location>
        <begin position="508"/>
        <end position="517"/>
    </location>
</feature>
<organism evidence="2 3">
    <name type="scientific">Psilocybe cf. subviscida</name>
    <dbReference type="NCBI Taxonomy" id="2480587"/>
    <lineage>
        <taxon>Eukaryota</taxon>
        <taxon>Fungi</taxon>
        <taxon>Dikarya</taxon>
        <taxon>Basidiomycota</taxon>
        <taxon>Agaricomycotina</taxon>
        <taxon>Agaricomycetes</taxon>
        <taxon>Agaricomycetidae</taxon>
        <taxon>Agaricales</taxon>
        <taxon>Agaricineae</taxon>
        <taxon>Strophariaceae</taxon>
        <taxon>Psilocybe</taxon>
    </lineage>
</organism>
<name>A0A8H5F2H5_9AGAR</name>
<accession>A0A8H5F2H5</accession>
<evidence type="ECO:0000256" key="1">
    <source>
        <dbReference type="SAM" id="MobiDB-lite"/>
    </source>
</evidence>
<comment type="caution">
    <text evidence="2">The sequence shown here is derived from an EMBL/GenBank/DDBJ whole genome shotgun (WGS) entry which is preliminary data.</text>
</comment>
<evidence type="ECO:0000313" key="3">
    <source>
        <dbReference type="Proteomes" id="UP000567179"/>
    </source>
</evidence>
<evidence type="ECO:0000313" key="2">
    <source>
        <dbReference type="EMBL" id="KAF5321177.1"/>
    </source>
</evidence>
<dbReference type="EMBL" id="JAACJJ010000028">
    <property type="protein sequence ID" value="KAF5321177.1"/>
    <property type="molecule type" value="Genomic_DNA"/>
</dbReference>
<proteinExistence type="predicted"/>
<dbReference type="Proteomes" id="UP000567179">
    <property type="component" value="Unassembled WGS sequence"/>
</dbReference>
<feature type="compositionally biased region" description="Basic and acidic residues" evidence="1">
    <location>
        <begin position="490"/>
        <end position="499"/>
    </location>
</feature>
<feature type="compositionally biased region" description="Low complexity" evidence="1">
    <location>
        <begin position="200"/>
        <end position="209"/>
    </location>
</feature>
<dbReference type="AlphaFoldDB" id="A0A8H5F2H5"/>
<sequence length="517" mass="55905">MATSDKANLVPPAVSRDGFIFNGQFCVDVDGHLHKREDPATLYVLLNAVPPTTKDGKTARKPANSDREAHFYAAQLLHYGLPFLKTRDPAKKKLLTAFGGVNGRTLNVPTHILTLEAEMGKEYRDLEAKLAKKEAAAFNKKRKAEAAGMNTENTAEPAKKGKTSTPAPVKAAAQPKPAAAPKASAPTKASAPAKPPPAPKAAAIETPASPVKASGPSKTTSKIRSKAQMQRDISILPEDVARKLLNKLLEKVPEAKDIMAEELTKWEINTLKANVAAASGQASSSHLNTRTAVTPAAKAKEPKASTKAPKTKKVPKAENVEETVGNLGSMHTKKWCGPYTVRAPALAEHWDSASGPLTLDLYPSSTGVHIWGHFDFGVISGIIRSGSAAPSAFNVRIPFQWRGREDGESVMTFGDCNKGFLTFTAEGKITATMSGELCGDFTFSGQFRQAPKKSDSEAREAVKAWKSEWRNINWANYEVENKSRWGGWGGEEREEKPFESDTTVGYDASDDDEDDYF</sequence>
<protein>
    <submittedName>
        <fullName evidence="2">Uncharacterized protein</fullName>
    </submittedName>
</protein>
<reference evidence="2 3" key="1">
    <citation type="journal article" date="2020" name="ISME J.">
        <title>Uncovering the hidden diversity of litter-decomposition mechanisms in mushroom-forming fungi.</title>
        <authorList>
            <person name="Floudas D."/>
            <person name="Bentzer J."/>
            <person name="Ahren D."/>
            <person name="Johansson T."/>
            <person name="Persson P."/>
            <person name="Tunlid A."/>
        </authorList>
    </citation>
    <scope>NUCLEOTIDE SEQUENCE [LARGE SCALE GENOMIC DNA]</scope>
    <source>
        <strain evidence="2 3">CBS 101986</strain>
    </source>
</reference>
<feature type="region of interest" description="Disordered" evidence="1">
    <location>
        <begin position="282"/>
        <end position="318"/>
    </location>
</feature>
<keyword evidence="3" id="KW-1185">Reference proteome</keyword>
<feature type="region of interest" description="Disordered" evidence="1">
    <location>
        <begin position="483"/>
        <end position="517"/>
    </location>
</feature>
<gene>
    <name evidence="2" type="ORF">D9619_000735</name>
</gene>
<dbReference type="OrthoDB" id="4121058at2759"/>
<feature type="compositionally biased region" description="Low complexity" evidence="1">
    <location>
        <begin position="165"/>
        <end position="192"/>
    </location>
</feature>
<feature type="region of interest" description="Disordered" evidence="1">
    <location>
        <begin position="141"/>
        <end position="230"/>
    </location>
</feature>